<organism evidence="6 7">
    <name type="scientific">Guyanagaster necrorhizus</name>
    <dbReference type="NCBI Taxonomy" id="856835"/>
    <lineage>
        <taxon>Eukaryota</taxon>
        <taxon>Fungi</taxon>
        <taxon>Dikarya</taxon>
        <taxon>Basidiomycota</taxon>
        <taxon>Agaricomycotina</taxon>
        <taxon>Agaricomycetes</taxon>
        <taxon>Agaricomycetidae</taxon>
        <taxon>Agaricales</taxon>
        <taxon>Marasmiineae</taxon>
        <taxon>Physalacriaceae</taxon>
        <taxon>Guyanagaster</taxon>
    </lineage>
</organism>
<evidence type="ECO:0000313" key="7">
    <source>
        <dbReference type="Proteomes" id="UP000812287"/>
    </source>
</evidence>
<dbReference type="EMBL" id="MU250549">
    <property type="protein sequence ID" value="KAG7442694.1"/>
    <property type="molecule type" value="Genomic_DNA"/>
</dbReference>
<dbReference type="AlphaFoldDB" id="A0A9P7VMN4"/>
<evidence type="ECO:0000256" key="3">
    <source>
        <dbReference type="PROSITE-ProRule" id="PRU00176"/>
    </source>
</evidence>
<evidence type="ECO:0000313" key="6">
    <source>
        <dbReference type="EMBL" id="KAG7442694.1"/>
    </source>
</evidence>
<dbReference type="RefSeq" id="XP_043036194.1">
    <property type="nucleotide sequence ID" value="XM_043189108.1"/>
</dbReference>
<dbReference type="PROSITE" id="PS50102">
    <property type="entry name" value="RRM"/>
    <property type="match status" value="4"/>
</dbReference>
<dbReference type="Pfam" id="PF00076">
    <property type="entry name" value="RRM_1"/>
    <property type="match status" value="3"/>
</dbReference>
<feature type="region of interest" description="Disordered" evidence="4">
    <location>
        <begin position="394"/>
        <end position="413"/>
    </location>
</feature>
<dbReference type="SUPFAM" id="SSF54928">
    <property type="entry name" value="RNA-binding domain, RBD"/>
    <property type="match status" value="3"/>
</dbReference>
<dbReference type="InterPro" id="IPR012677">
    <property type="entry name" value="Nucleotide-bd_a/b_plait_sf"/>
</dbReference>
<sequence length="413" mass="46931">MFGGFLRSSTSALFSVSRTLPRTAIPTRLAIRLVSSVSRLTDTLYIANLPYNMTDDDVRYELGSFGAIKNVKMGVNSNGIPMGYAHVTFESQECAERLFKSHQEEPFVFGTRQARIELSIPSKARETRESGETKSLPTRTLYVGNLPYNMTEDDIRYELSSFGEILRVQMGMNSRGLALGFAHVEFVEVSQAMSVFKAHEEQPFVFGGRQTLMDYGKPSKRDEKRGPSDTLFIGGFPDGAEAELREAASKFGRLMRVHVAYDAEGKSRRFAHVQFSQQESAERAFEHFMREPLVLDGLQMNIDFQETKNPAPKDPNQKLYFYDFIGDEKAMREMLGPYAANVVSVYFLRNNYSEKANAGFIHMSDVESATDLMEKLNGTRTGEGTTFKLEYARRREFDKPRSPRRSFDDDEMF</sequence>
<evidence type="ECO:0000256" key="2">
    <source>
        <dbReference type="ARBA" id="ARBA00022884"/>
    </source>
</evidence>
<keyword evidence="2 3" id="KW-0694">RNA-binding</keyword>
<feature type="domain" description="RRM" evidence="5">
    <location>
        <begin position="229"/>
        <end position="307"/>
    </location>
</feature>
<evidence type="ECO:0000259" key="5">
    <source>
        <dbReference type="PROSITE" id="PS50102"/>
    </source>
</evidence>
<comment type="caution">
    <text evidence="6">The sequence shown here is derived from an EMBL/GenBank/DDBJ whole genome shotgun (WGS) entry which is preliminary data.</text>
</comment>
<feature type="domain" description="RRM" evidence="5">
    <location>
        <begin position="42"/>
        <end position="121"/>
    </location>
</feature>
<dbReference type="SMART" id="SM00360">
    <property type="entry name" value="RRM"/>
    <property type="match status" value="4"/>
</dbReference>
<dbReference type="InterPro" id="IPR000504">
    <property type="entry name" value="RRM_dom"/>
</dbReference>
<keyword evidence="7" id="KW-1185">Reference proteome</keyword>
<keyword evidence="1" id="KW-0677">Repeat</keyword>
<dbReference type="OrthoDB" id="439808at2759"/>
<protein>
    <recommendedName>
        <fullName evidence="5">RRM domain-containing protein</fullName>
    </recommendedName>
</protein>
<dbReference type="CDD" id="cd00590">
    <property type="entry name" value="RRM_SF"/>
    <property type="match status" value="4"/>
</dbReference>
<evidence type="ECO:0000256" key="1">
    <source>
        <dbReference type="ARBA" id="ARBA00022737"/>
    </source>
</evidence>
<accession>A0A9P7VMN4</accession>
<name>A0A9P7VMN4_9AGAR</name>
<dbReference type="GO" id="GO:0003723">
    <property type="term" value="F:RNA binding"/>
    <property type="evidence" value="ECO:0007669"/>
    <property type="project" value="UniProtKB-UniRule"/>
</dbReference>
<dbReference type="InterPro" id="IPR035979">
    <property type="entry name" value="RBD_domain_sf"/>
</dbReference>
<feature type="compositionally biased region" description="Basic and acidic residues" evidence="4">
    <location>
        <begin position="394"/>
        <end position="407"/>
    </location>
</feature>
<proteinExistence type="predicted"/>
<evidence type="ECO:0000256" key="4">
    <source>
        <dbReference type="SAM" id="MobiDB-lite"/>
    </source>
</evidence>
<gene>
    <name evidence="6" type="ORF">BT62DRAFT_973347</name>
</gene>
<dbReference type="Proteomes" id="UP000812287">
    <property type="component" value="Unassembled WGS sequence"/>
</dbReference>
<feature type="domain" description="RRM" evidence="5">
    <location>
        <begin position="139"/>
        <end position="218"/>
    </location>
</feature>
<dbReference type="PANTHER" id="PTHR24012">
    <property type="entry name" value="RNA BINDING PROTEIN"/>
    <property type="match status" value="1"/>
</dbReference>
<feature type="domain" description="RRM" evidence="5">
    <location>
        <begin position="317"/>
        <end position="394"/>
    </location>
</feature>
<dbReference type="GeneID" id="66111405"/>
<dbReference type="Gene3D" id="3.30.70.330">
    <property type="match status" value="4"/>
</dbReference>
<reference evidence="6" key="1">
    <citation type="submission" date="2020-11" db="EMBL/GenBank/DDBJ databases">
        <title>Adaptations for nitrogen fixation in a non-lichenized fungal sporocarp promotes dispersal by wood-feeding termites.</title>
        <authorList>
            <consortium name="DOE Joint Genome Institute"/>
            <person name="Koch R.A."/>
            <person name="Yoon G."/>
            <person name="Arayal U."/>
            <person name="Lail K."/>
            <person name="Amirebrahimi M."/>
            <person name="Labutti K."/>
            <person name="Lipzen A."/>
            <person name="Riley R."/>
            <person name="Barry K."/>
            <person name="Henrissat B."/>
            <person name="Grigoriev I.V."/>
            <person name="Herr J.R."/>
            <person name="Aime M.C."/>
        </authorList>
    </citation>
    <scope>NUCLEOTIDE SEQUENCE</scope>
    <source>
        <strain evidence="6">MCA 3950</strain>
    </source>
</reference>